<comment type="caution">
    <text evidence="1">The sequence shown here is derived from an EMBL/GenBank/DDBJ whole genome shotgun (WGS) entry which is preliminary data.</text>
</comment>
<sequence>MWHKSNRVFRKKPASAFHHDPWELVQELLDGWAAQSCVTCLPAHIQESLYVQEDHRALRLMTALLEDDEDPTPITEEELRRALARS</sequence>
<gene>
    <name evidence="1" type="ORF">E2C01_039859</name>
</gene>
<evidence type="ECO:0000313" key="2">
    <source>
        <dbReference type="Proteomes" id="UP000324222"/>
    </source>
</evidence>
<dbReference type="AlphaFoldDB" id="A0A5B7FFV4"/>
<protein>
    <submittedName>
        <fullName evidence="1">Uncharacterized protein</fullName>
    </submittedName>
</protein>
<accession>A0A5B7FFV4</accession>
<proteinExistence type="predicted"/>
<dbReference type="EMBL" id="VSRR010007066">
    <property type="protein sequence ID" value="MPC46151.1"/>
    <property type="molecule type" value="Genomic_DNA"/>
</dbReference>
<dbReference type="Proteomes" id="UP000324222">
    <property type="component" value="Unassembled WGS sequence"/>
</dbReference>
<reference evidence="1 2" key="1">
    <citation type="submission" date="2019-05" db="EMBL/GenBank/DDBJ databases">
        <title>Another draft genome of Portunus trituberculatus and its Hox gene families provides insights of decapod evolution.</title>
        <authorList>
            <person name="Jeong J.-H."/>
            <person name="Song I."/>
            <person name="Kim S."/>
            <person name="Choi T."/>
            <person name="Kim D."/>
            <person name="Ryu S."/>
            <person name="Kim W."/>
        </authorList>
    </citation>
    <scope>NUCLEOTIDE SEQUENCE [LARGE SCALE GENOMIC DNA]</scope>
    <source>
        <tissue evidence="1">Muscle</tissue>
    </source>
</reference>
<name>A0A5B7FFV4_PORTR</name>
<evidence type="ECO:0000313" key="1">
    <source>
        <dbReference type="EMBL" id="MPC46151.1"/>
    </source>
</evidence>
<keyword evidence="2" id="KW-1185">Reference proteome</keyword>
<organism evidence="1 2">
    <name type="scientific">Portunus trituberculatus</name>
    <name type="common">Swimming crab</name>
    <name type="synonym">Neptunus trituberculatus</name>
    <dbReference type="NCBI Taxonomy" id="210409"/>
    <lineage>
        <taxon>Eukaryota</taxon>
        <taxon>Metazoa</taxon>
        <taxon>Ecdysozoa</taxon>
        <taxon>Arthropoda</taxon>
        <taxon>Crustacea</taxon>
        <taxon>Multicrustacea</taxon>
        <taxon>Malacostraca</taxon>
        <taxon>Eumalacostraca</taxon>
        <taxon>Eucarida</taxon>
        <taxon>Decapoda</taxon>
        <taxon>Pleocyemata</taxon>
        <taxon>Brachyura</taxon>
        <taxon>Eubrachyura</taxon>
        <taxon>Portunoidea</taxon>
        <taxon>Portunidae</taxon>
        <taxon>Portuninae</taxon>
        <taxon>Portunus</taxon>
    </lineage>
</organism>